<organism evidence="3 4">
    <name type="scientific">Chryseobacterium salivictor</name>
    <dbReference type="NCBI Taxonomy" id="2547600"/>
    <lineage>
        <taxon>Bacteria</taxon>
        <taxon>Pseudomonadati</taxon>
        <taxon>Bacteroidota</taxon>
        <taxon>Flavobacteriia</taxon>
        <taxon>Flavobacteriales</taxon>
        <taxon>Weeksellaceae</taxon>
        <taxon>Chryseobacterium group</taxon>
        <taxon>Chryseobacterium</taxon>
    </lineage>
</organism>
<protein>
    <submittedName>
        <fullName evidence="3">Uncharacterized protein</fullName>
    </submittedName>
</protein>
<dbReference type="KEGG" id="csal:NBC122_00367"/>
<proteinExistence type="predicted"/>
<dbReference type="AlphaFoldDB" id="A0A4P6ZCI5"/>
<evidence type="ECO:0000256" key="2">
    <source>
        <dbReference type="SAM" id="SignalP"/>
    </source>
</evidence>
<keyword evidence="2" id="KW-0732">Signal</keyword>
<gene>
    <name evidence="3" type="ORF">NBC122_00367</name>
</gene>
<feature type="signal peptide" evidence="2">
    <location>
        <begin position="1"/>
        <end position="18"/>
    </location>
</feature>
<keyword evidence="4" id="KW-1185">Reference proteome</keyword>
<name>A0A4P6ZCI5_9FLAO</name>
<sequence length="97" mass="10298">MKKTFYIFILLLGTLYFAQGTANPFEESEKEHSAFGSKTAIEPAGNTATTDTPGDSGGGNVGDPTPIDDCLPALAVTAVGIIVYTLRKKKNYLTNNP</sequence>
<dbReference type="EMBL" id="CP037954">
    <property type="protein sequence ID" value="QBO57216.1"/>
    <property type="molecule type" value="Genomic_DNA"/>
</dbReference>
<evidence type="ECO:0000256" key="1">
    <source>
        <dbReference type="SAM" id="MobiDB-lite"/>
    </source>
</evidence>
<reference evidence="3 4" key="1">
    <citation type="submission" date="2019-03" db="EMBL/GenBank/DDBJ databases">
        <authorList>
            <person name="Kim H."/>
            <person name="Yu S.-M."/>
        </authorList>
    </citation>
    <scope>NUCLEOTIDE SEQUENCE [LARGE SCALE GENOMIC DNA]</scope>
    <source>
        <strain evidence="3 4">NBC122</strain>
    </source>
</reference>
<feature type="region of interest" description="Disordered" evidence="1">
    <location>
        <begin position="27"/>
        <end position="64"/>
    </location>
</feature>
<dbReference type="Proteomes" id="UP000294419">
    <property type="component" value="Chromosome"/>
</dbReference>
<evidence type="ECO:0000313" key="3">
    <source>
        <dbReference type="EMBL" id="QBO57216.1"/>
    </source>
</evidence>
<accession>A0A4P6ZCI5</accession>
<feature type="chain" id="PRO_5020189324" evidence="2">
    <location>
        <begin position="19"/>
        <end position="97"/>
    </location>
</feature>
<evidence type="ECO:0000313" key="4">
    <source>
        <dbReference type="Proteomes" id="UP000294419"/>
    </source>
</evidence>